<dbReference type="RefSeq" id="WP_109456535.1">
    <property type="nucleotide sequence ID" value="NZ_QFBC01000001.1"/>
</dbReference>
<sequence>MVSTYLSYDLVNRDIRASLKRVEQEQQVAREAAYYKANIGSVKTVDEFLKNDRLYNYAMTAYGLEDMIYAKAFMRQVLESDLTDSNSYANRLTDERYKDFATAFSFASNAPVAQSSVQIDEIIGLYSSTIENTDASMREETSYYNAMMDHITSADDILNNDRLRAYVFSAFGIEESTYARVTIRGALMSDLNDPASYINTVWGPRLTDYQTRIDTNNAQITTLNASYDADKVQRDAYIDMMDDPGADTEYLTGEINTLGDRMNASLTTINSLTASVASDSRSVTEIGKYYDLAAAYNFNADGTLPAGETAQSADMKALVNEQYILSNSRVTSSAALLNQAYFEQKVAAATSVDDLFADPFDERIYNYIKTAFGLTSAAVMPSTVENILTSDRDPDNASSYVNMAGANKEVYKALMETFNFNQDGSLDAGVSAQTSQQAMLIKNRYMSAYNDKDDAADEKAITAYKNNIAAITTVDKFVATSSVYQFALKAVGLNPDKVSVLTIKNVLKSDLNDPKSYVYQLKDERYVKLAKAFNFDTKGQIVEPLAAQSPAVVTQNSKDYIVLKTRFVDSGEVAAVRKKAEEEAQYYADNIGKIDNVKELLADRKILDVVLFSKGIDPAKVTDEDLKKMFESDLDDPKSYVNGLADWRFAEVVASFNFNAAGNLIQSAQDGIQQRGEVLETANRYLNQVLETEQGEENAGVRLALYFKRMADSITSAYDILGDTALLEVFRTMFSLPTELSNMDIDQQAKIVEKNLDLSDLKDPEALEKLVKRFTILYDLENGINNAPSLAILLGDGGSATISGDTLMAIAQLRKG</sequence>
<keyword evidence="2" id="KW-1185">Reference proteome</keyword>
<dbReference type="Pfam" id="PF06748">
    <property type="entry name" value="DUF1217"/>
    <property type="match status" value="3"/>
</dbReference>
<dbReference type="Gene3D" id="1.10.3700.10">
    <property type="entry name" value="AGR C 984p-like"/>
    <property type="match status" value="3"/>
</dbReference>
<name>A0A2U2DXH6_9HYPH</name>
<protein>
    <recommendedName>
        <fullName evidence="3">Flagellar protein</fullName>
    </recommendedName>
</protein>
<dbReference type="InterPro" id="IPR023157">
    <property type="entry name" value="AGR-C-984p-like_sf"/>
</dbReference>
<dbReference type="InterPro" id="IPR010626">
    <property type="entry name" value="DUF1217"/>
</dbReference>
<dbReference type="SUPFAM" id="SSF158837">
    <property type="entry name" value="AGR C 984p-like"/>
    <property type="match status" value="5"/>
</dbReference>
<dbReference type="OrthoDB" id="7824597at2"/>
<evidence type="ECO:0000313" key="2">
    <source>
        <dbReference type="Proteomes" id="UP000245252"/>
    </source>
</evidence>
<comment type="caution">
    <text evidence="1">The sequence shown here is derived from an EMBL/GenBank/DDBJ whole genome shotgun (WGS) entry which is preliminary data.</text>
</comment>
<evidence type="ECO:0008006" key="3">
    <source>
        <dbReference type="Google" id="ProtNLM"/>
    </source>
</evidence>
<organism evidence="1 2">
    <name type="scientific">Metarhizobium album</name>
    <dbReference type="NCBI Taxonomy" id="2182425"/>
    <lineage>
        <taxon>Bacteria</taxon>
        <taxon>Pseudomonadati</taxon>
        <taxon>Pseudomonadota</taxon>
        <taxon>Alphaproteobacteria</taxon>
        <taxon>Hyphomicrobiales</taxon>
        <taxon>Rhizobiaceae</taxon>
        <taxon>Metarhizobium</taxon>
    </lineage>
</organism>
<evidence type="ECO:0000313" key="1">
    <source>
        <dbReference type="EMBL" id="PWE58018.1"/>
    </source>
</evidence>
<proteinExistence type="predicted"/>
<gene>
    <name evidence="1" type="ORF">DEM27_02170</name>
</gene>
<dbReference type="Proteomes" id="UP000245252">
    <property type="component" value="Unassembled WGS sequence"/>
</dbReference>
<dbReference type="AlphaFoldDB" id="A0A2U2DXH6"/>
<reference evidence="1 2" key="1">
    <citation type="submission" date="2018-05" db="EMBL/GenBank/DDBJ databases">
        <title>The draft genome of strain NS-104.</title>
        <authorList>
            <person name="Hang P."/>
            <person name="Jiang J."/>
        </authorList>
    </citation>
    <scope>NUCLEOTIDE SEQUENCE [LARGE SCALE GENOMIC DNA]</scope>
    <source>
        <strain evidence="1 2">NS-104</strain>
    </source>
</reference>
<dbReference type="EMBL" id="QFBC01000001">
    <property type="protein sequence ID" value="PWE58018.1"/>
    <property type="molecule type" value="Genomic_DNA"/>
</dbReference>
<accession>A0A2U2DXH6</accession>